<gene>
    <name evidence="1" type="ORF">V1264_022192</name>
</gene>
<sequence>MASSSSTVTPTEEVLWKIVRAATALKSAVDHWQQCQRRSASLRRHIRQCSIITTVLHKASSCTTTLGAAAKVAGGVTTAVGVVSRVPSLTAVGCRLWKAGCAAKLAGLGGKILAEVWEKGFKETLTSYLSHLGGFLQSMTLFRSVLEEVEVLMPAEFMTGRFMPLLLLVCPEELFPYASHVVKLFVSPQHYSALYDFSTMALSSFSCSVSLPLNVLHELESYHVFTILGSLPQPLQVAVSVLHVGKELVDLASNLNSLQAQDFHTVRKVLQKLRTLSASLSNSVRELPVPRLRGAVGASASVGVNPQPLNEPMPNRI</sequence>
<dbReference type="AlphaFoldDB" id="A0AAN9AJR7"/>
<dbReference type="Proteomes" id="UP001374579">
    <property type="component" value="Unassembled WGS sequence"/>
</dbReference>
<name>A0AAN9AJR7_9CAEN</name>
<dbReference type="EMBL" id="JBAMIC010004070">
    <property type="protein sequence ID" value="KAK7088256.1"/>
    <property type="molecule type" value="Genomic_DNA"/>
</dbReference>
<reference evidence="1 2" key="1">
    <citation type="submission" date="2024-02" db="EMBL/GenBank/DDBJ databases">
        <title>Chromosome-scale genome assembly of the rough periwinkle Littorina saxatilis.</title>
        <authorList>
            <person name="De Jode A."/>
            <person name="Faria R."/>
            <person name="Formenti G."/>
            <person name="Sims Y."/>
            <person name="Smith T.P."/>
            <person name="Tracey A."/>
            <person name="Wood J.M.D."/>
            <person name="Zagrodzka Z.B."/>
            <person name="Johannesson K."/>
            <person name="Butlin R.K."/>
            <person name="Leder E.H."/>
        </authorList>
    </citation>
    <scope>NUCLEOTIDE SEQUENCE [LARGE SCALE GENOMIC DNA]</scope>
    <source>
        <strain evidence="1">Snail1</strain>
        <tissue evidence="1">Muscle</tissue>
    </source>
</reference>
<evidence type="ECO:0000313" key="1">
    <source>
        <dbReference type="EMBL" id="KAK7088256.1"/>
    </source>
</evidence>
<keyword evidence="2" id="KW-1185">Reference proteome</keyword>
<accession>A0AAN9AJR7</accession>
<organism evidence="1 2">
    <name type="scientific">Littorina saxatilis</name>
    <dbReference type="NCBI Taxonomy" id="31220"/>
    <lineage>
        <taxon>Eukaryota</taxon>
        <taxon>Metazoa</taxon>
        <taxon>Spiralia</taxon>
        <taxon>Lophotrochozoa</taxon>
        <taxon>Mollusca</taxon>
        <taxon>Gastropoda</taxon>
        <taxon>Caenogastropoda</taxon>
        <taxon>Littorinimorpha</taxon>
        <taxon>Littorinoidea</taxon>
        <taxon>Littorinidae</taxon>
        <taxon>Littorina</taxon>
    </lineage>
</organism>
<comment type="caution">
    <text evidence="1">The sequence shown here is derived from an EMBL/GenBank/DDBJ whole genome shotgun (WGS) entry which is preliminary data.</text>
</comment>
<proteinExistence type="predicted"/>
<evidence type="ECO:0000313" key="2">
    <source>
        <dbReference type="Proteomes" id="UP001374579"/>
    </source>
</evidence>
<protein>
    <submittedName>
        <fullName evidence="1">Uncharacterized protein</fullName>
    </submittedName>
</protein>